<dbReference type="GO" id="GO:0005737">
    <property type="term" value="C:cytoplasm"/>
    <property type="evidence" value="ECO:0007669"/>
    <property type="project" value="UniProtKB-SubCell"/>
</dbReference>
<dbReference type="PANTHER" id="PTHR43407:SF1">
    <property type="entry name" value="LENGSIN"/>
    <property type="match status" value="1"/>
</dbReference>
<evidence type="ECO:0000256" key="8">
    <source>
        <dbReference type="ARBA" id="ARBA00042675"/>
    </source>
</evidence>
<dbReference type="InterPro" id="IPR008146">
    <property type="entry name" value="Gln_synth_cat_dom"/>
</dbReference>
<evidence type="ECO:0000256" key="2">
    <source>
        <dbReference type="ARBA" id="ARBA00009897"/>
    </source>
</evidence>
<sequence length="457" mass="51559">MASSQEYDEKEVVDNCYEKLKDFDYIRFTFNDMSGTGRCKVVHQRHLKTTLESGIRSAGVTAIGSLGNKLPKDCLMMDNGCPDMLYLPQKGTCHALPWAGCGKYKVGEVLTDVHSLDRRYADFSTRHAAMRQLRTLKEMGYEVLSAYELEYYIMKKDESGSYVSLYDKDEYESAFLWTKYEKFMYEIESNLFGAGINIEHMHTEYAGGQFEMTVPPETGVNSADTAILYKNGIKEILGLHEGYLATFMSKPIAKKAGSGCHFNHSLWKDGKPAFYDETKEHGLSDLARYFLAGQLKHARALTAFLAPTYNCYRRIVCPFAAPNIANWGIDSRECYVRVKIGSSTGPYLENRLGGAVANPYLVMASILAAGIDGVRHKMELPEQKAQGPDVIRMPKSLEEALKALEEDNDLKEILGKGLVENYIRTKRGVEVKMFNSDVGQESAEDIEKERQFYMDLL</sequence>
<evidence type="ECO:0000256" key="6">
    <source>
        <dbReference type="ARBA" id="ARBA00038790"/>
    </source>
</evidence>
<dbReference type="PROSITE" id="PS51987">
    <property type="entry name" value="GS_CATALYTIC"/>
    <property type="match status" value="1"/>
</dbReference>
<comment type="subcellular location">
    <subcellularLocation>
        <location evidence="1">Cytoplasm</location>
    </subcellularLocation>
</comment>
<dbReference type="GO" id="GO:0006542">
    <property type="term" value="P:glutamine biosynthetic process"/>
    <property type="evidence" value="ECO:0007669"/>
    <property type="project" value="InterPro"/>
</dbReference>
<evidence type="ECO:0000256" key="9">
    <source>
        <dbReference type="PROSITE-ProRule" id="PRU01331"/>
    </source>
</evidence>
<organism evidence="12 13">
    <name type="scientific">Dimorphilus gyrociliatus</name>
    <dbReference type="NCBI Taxonomy" id="2664684"/>
    <lineage>
        <taxon>Eukaryota</taxon>
        <taxon>Metazoa</taxon>
        <taxon>Spiralia</taxon>
        <taxon>Lophotrochozoa</taxon>
        <taxon>Annelida</taxon>
        <taxon>Polychaeta</taxon>
        <taxon>Polychaeta incertae sedis</taxon>
        <taxon>Dinophilidae</taxon>
        <taxon>Dimorphilus</taxon>
    </lineage>
</organism>
<dbReference type="Gene3D" id="3.30.590.10">
    <property type="entry name" value="Glutamine synthetase/guanido kinase, catalytic domain"/>
    <property type="match status" value="1"/>
</dbReference>
<proteinExistence type="inferred from homology"/>
<evidence type="ECO:0000256" key="1">
    <source>
        <dbReference type="ARBA" id="ARBA00004496"/>
    </source>
</evidence>
<comment type="subunit">
    <text evidence="6">Dodecamer. Interacts with BFSP2 and VIM.</text>
</comment>
<evidence type="ECO:0000256" key="4">
    <source>
        <dbReference type="ARBA" id="ARBA00030668"/>
    </source>
</evidence>
<dbReference type="GO" id="GO:0004356">
    <property type="term" value="F:glutamine synthetase activity"/>
    <property type="evidence" value="ECO:0007669"/>
    <property type="project" value="InterPro"/>
</dbReference>
<evidence type="ECO:0000313" key="12">
    <source>
        <dbReference type="EMBL" id="CAD5112459.1"/>
    </source>
</evidence>
<gene>
    <name evidence="12" type="ORF">DGYR_LOCUS1593</name>
</gene>
<dbReference type="PANTHER" id="PTHR43407">
    <property type="entry name" value="GLUTAMINE SYNTHETASE"/>
    <property type="match status" value="1"/>
</dbReference>
<protein>
    <recommendedName>
        <fullName evidence="7">Lengsin</fullName>
    </recommendedName>
    <alternativeName>
        <fullName evidence="4">Glutamate--ammonia ligase</fullName>
    </alternativeName>
    <alternativeName>
        <fullName evidence="8">Glutamate-ammonia ligase domain-containing protein 1</fullName>
    </alternativeName>
</protein>
<reference evidence="12 13" key="1">
    <citation type="submission" date="2020-08" db="EMBL/GenBank/DDBJ databases">
        <authorList>
            <person name="Hejnol A."/>
        </authorList>
    </citation>
    <scope>NUCLEOTIDE SEQUENCE [LARGE SCALE GENOMIC DNA]</scope>
</reference>
<dbReference type="Gene3D" id="3.10.20.70">
    <property type="entry name" value="Glutamine synthetase, N-terminal domain"/>
    <property type="match status" value="1"/>
</dbReference>
<dbReference type="SUPFAM" id="SSF55931">
    <property type="entry name" value="Glutamine synthetase/guanido kinase"/>
    <property type="match status" value="1"/>
</dbReference>
<comment type="function">
    <text evidence="5">May act as a component of the cytoskeleton or as a chaperone for the reorganization of intermediate filament proteins during terminal differentiation in the lens. Does not seem to have enzymatic activity.</text>
</comment>
<keyword evidence="13" id="KW-1185">Reference proteome</keyword>
<dbReference type="EMBL" id="CAJFCJ010000002">
    <property type="protein sequence ID" value="CAD5112459.1"/>
    <property type="molecule type" value="Genomic_DNA"/>
</dbReference>
<evidence type="ECO:0000256" key="7">
    <source>
        <dbReference type="ARBA" id="ARBA00039404"/>
    </source>
</evidence>
<accession>A0A7I8V898</accession>
<dbReference type="InterPro" id="IPR014746">
    <property type="entry name" value="Gln_synth/guanido_kin_cat_dom"/>
</dbReference>
<dbReference type="SMART" id="SM01230">
    <property type="entry name" value="Gln-synt_C"/>
    <property type="match status" value="1"/>
</dbReference>
<dbReference type="SUPFAM" id="SSF54368">
    <property type="entry name" value="Glutamine synthetase, N-terminal domain"/>
    <property type="match status" value="1"/>
</dbReference>
<evidence type="ECO:0000313" key="13">
    <source>
        <dbReference type="Proteomes" id="UP000549394"/>
    </source>
</evidence>
<dbReference type="PROSITE" id="PS00181">
    <property type="entry name" value="GLNA_ATP"/>
    <property type="match status" value="1"/>
</dbReference>
<dbReference type="Proteomes" id="UP000549394">
    <property type="component" value="Unassembled WGS sequence"/>
</dbReference>
<dbReference type="InterPro" id="IPR036651">
    <property type="entry name" value="Gln_synt_N_sf"/>
</dbReference>
<feature type="domain" description="GS catalytic" evidence="11">
    <location>
        <begin position="125"/>
        <end position="457"/>
    </location>
</feature>
<dbReference type="GO" id="GO:0016020">
    <property type="term" value="C:membrane"/>
    <property type="evidence" value="ECO:0007669"/>
    <property type="project" value="TreeGrafter"/>
</dbReference>
<evidence type="ECO:0000256" key="10">
    <source>
        <dbReference type="RuleBase" id="RU000384"/>
    </source>
</evidence>
<dbReference type="Pfam" id="PF00120">
    <property type="entry name" value="Gln-synt_C"/>
    <property type="match status" value="1"/>
</dbReference>
<comment type="caution">
    <text evidence="12">The sequence shown here is derived from an EMBL/GenBank/DDBJ whole genome shotgun (WGS) entry which is preliminary data.</text>
</comment>
<dbReference type="InterPro" id="IPR027303">
    <property type="entry name" value="Gln_synth_gly_rich_site"/>
</dbReference>
<evidence type="ECO:0000256" key="5">
    <source>
        <dbReference type="ARBA" id="ARBA00037583"/>
    </source>
</evidence>
<evidence type="ECO:0000259" key="11">
    <source>
        <dbReference type="PROSITE" id="PS51987"/>
    </source>
</evidence>
<evidence type="ECO:0000256" key="3">
    <source>
        <dbReference type="ARBA" id="ARBA00022490"/>
    </source>
</evidence>
<dbReference type="AlphaFoldDB" id="A0A7I8V898"/>
<comment type="similarity">
    <text evidence="2 9 10">Belongs to the glutamine synthetase family.</text>
</comment>
<keyword evidence="3" id="KW-0963">Cytoplasm</keyword>
<dbReference type="OrthoDB" id="77835at2759"/>
<name>A0A7I8V898_9ANNE</name>